<dbReference type="PROSITE" id="PS00042">
    <property type="entry name" value="HTH_CRP_1"/>
    <property type="match status" value="1"/>
</dbReference>
<reference evidence="6 7" key="1">
    <citation type="journal article" date="2018" name="Aquat. Microb. Ecol.">
        <title>Gammaproteobacterial methanotrophs dominate.</title>
        <authorList>
            <person name="Rissanen A.J."/>
            <person name="Saarenheimo J."/>
            <person name="Tiirola M."/>
            <person name="Peura S."/>
            <person name="Aalto S.L."/>
            <person name="Karvinen A."/>
            <person name="Nykanen H."/>
        </authorList>
    </citation>
    <scope>NUCLEOTIDE SEQUENCE [LARGE SCALE GENOMIC DNA]</scope>
    <source>
        <strain evidence="6">AMbin10</strain>
    </source>
</reference>
<dbReference type="PANTHER" id="PTHR24567">
    <property type="entry name" value="CRP FAMILY TRANSCRIPTIONAL REGULATORY PROTEIN"/>
    <property type="match status" value="1"/>
</dbReference>
<name>A0A2W4R718_9GAMM</name>
<dbReference type="InterPro" id="IPR012318">
    <property type="entry name" value="HTH_CRP"/>
</dbReference>
<keyword evidence="1" id="KW-0805">Transcription regulation</keyword>
<proteinExistence type="predicted"/>
<dbReference type="PRINTS" id="PR00034">
    <property type="entry name" value="HTHCRP"/>
</dbReference>
<evidence type="ECO:0000259" key="4">
    <source>
        <dbReference type="PROSITE" id="PS50042"/>
    </source>
</evidence>
<keyword evidence="2" id="KW-0238">DNA-binding</keyword>
<dbReference type="GO" id="GO:0003677">
    <property type="term" value="F:DNA binding"/>
    <property type="evidence" value="ECO:0007669"/>
    <property type="project" value="UniProtKB-KW"/>
</dbReference>
<evidence type="ECO:0000313" key="6">
    <source>
        <dbReference type="EMBL" id="PZN78736.1"/>
    </source>
</evidence>
<comment type="caution">
    <text evidence="6">The sequence shown here is derived from an EMBL/GenBank/DDBJ whole genome shotgun (WGS) entry which is preliminary data.</text>
</comment>
<dbReference type="GO" id="GO:0005829">
    <property type="term" value="C:cytosol"/>
    <property type="evidence" value="ECO:0007669"/>
    <property type="project" value="TreeGrafter"/>
</dbReference>
<organism evidence="6 7">
    <name type="scientific">Candidatus Methylumidiphilus alinenensis</name>
    <dbReference type="NCBI Taxonomy" id="2202197"/>
    <lineage>
        <taxon>Bacteria</taxon>
        <taxon>Pseudomonadati</taxon>
        <taxon>Pseudomonadota</taxon>
        <taxon>Gammaproteobacteria</taxon>
        <taxon>Methylococcales</taxon>
        <taxon>Candidatus Methylumidiphilus</taxon>
    </lineage>
</organism>
<dbReference type="InterPro" id="IPR036388">
    <property type="entry name" value="WH-like_DNA-bd_sf"/>
</dbReference>
<dbReference type="InterPro" id="IPR036390">
    <property type="entry name" value="WH_DNA-bd_sf"/>
</dbReference>
<feature type="domain" description="Cyclic nucleotide-binding" evidence="4">
    <location>
        <begin position="27"/>
        <end position="97"/>
    </location>
</feature>
<feature type="domain" description="HTH crp-type" evidence="5">
    <location>
        <begin position="160"/>
        <end position="233"/>
    </location>
</feature>
<evidence type="ECO:0000256" key="3">
    <source>
        <dbReference type="ARBA" id="ARBA00023163"/>
    </source>
</evidence>
<dbReference type="Gene3D" id="1.10.10.10">
    <property type="entry name" value="Winged helix-like DNA-binding domain superfamily/Winged helix DNA-binding domain"/>
    <property type="match status" value="1"/>
</dbReference>
<dbReference type="InterPro" id="IPR050397">
    <property type="entry name" value="Env_Response_Regulators"/>
</dbReference>
<dbReference type="GO" id="GO:0003700">
    <property type="term" value="F:DNA-binding transcription factor activity"/>
    <property type="evidence" value="ECO:0007669"/>
    <property type="project" value="InterPro"/>
</dbReference>
<dbReference type="Proteomes" id="UP000249396">
    <property type="component" value="Unassembled WGS sequence"/>
</dbReference>
<dbReference type="SMART" id="SM00100">
    <property type="entry name" value="cNMP"/>
    <property type="match status" value="1"/>
</dbReference>
<dbReference type="InterPro" id="IPR018335">
    <property type="entry name" value="Tscrpt_reg_HTH_Crp-type_CS"/>
</dbReference>
<dbReference type="PROSITE" id="PS50042">
    <property type="entry name" value="CNMP_BINDING_3"/>
    <property type="match status" value="1"/>
</dbReference>
<dbReference type="InterPro" id="IPR014710">
    <property type="entry name" value="RmlC-like_jellyroll"/>
</dbReference>
<gene>
    <name evidence="6" type="ORF">DM484_12760</name>
</gene>
<keyword evidence="3" id="KW-0804">Transcription</keyword>
<dbReference type="CDD" id="cd00092">
    <property type="entry name" value="HTH_CRP"/>
    <property type="match status" value="1"/>
</dbReference>
<protein>
    <submittedName>
        <fullName evidence="6">Crp/Fnr family transcriptional regulator</fullName>
    </submittedName>
</protein>
<dbReference type="InterPro" id="IPR018490">
    <property type="entry name" value="cNMP-bd_dom_sf"/>
</dbReference>
<dbReference type="Pfam" id="PF13545">
    <property type="entry name" value="HTH_Crp_2"/>
    <property type="match status" value="1"/>
</dbReference>
<dbReference type="InterPro" id="IPR000595">
    <property type="entry name" value="cNMP-bd_dom"/>
</dbReference>
<dbReference type="Pfam" id="PF00027">
    <property type="entry name" value="cNMP_binding"/>
    <property type="match status" value="1"/>
</dbReference>
<evidence type="ECO:0000313" key="7">
    <source>
        <dbReference type="Proteomes" id="UP000249396"/>
    </source>
</evidence>
<dbReference type="AlphaFoldDB" id="A0A2W4R718"/>
<dbReference type="PANTHER" id="PTHR24567:SF75">
    <property type="entry name" value="FUMARATE AND NITRATE REDUCTION REGULATORY PROTEIN"/>
    <property type="match status" value="1"/>
</dbReference>
<dbReference type="SUPFAM" id="SSF51206">
    <property type="entry name" value="cAMP-binding domain-like"/>
    <property type="match status" value="1"/>
</dbReference>
<accession>A0A2W4R718</accession>
<evidence type="ECO:0000259" key="5">
    <source>
        <dbReference type="PROSITE" id="PS51063"/>
    </source>
</evidence>
<sequence length="241" mass="26907">MTPFVSSEIKTKLQITCQNCNLSDLCIPRGLSQKDVERISNIVTRRKILHKGDYLYRQGDKFRGILAIKAGTAKLVSLDLDGNEFLTGYYLPGELLGFDGLADERHACSALALETLTYCEIPAEQIDSLCLEVPNLMRELFRHVGQALTAETSHHLLSQRGAEERVVGFLLDLSDRLSRRGLSGTEIKLTLSRLEIGKYLGLTLESVSRILKNFEGMGFVTVNAKSIHIIDKDKLRNVLTN</sequence>
<dbReference type="SUPFAM" id="SSF46785">
    <property type="entry name" value="Winged helix' DNA-binding domain"/>
    <property type="match status" value="1"/>
</dbReference>
<dbReference type="Gene3D" id="2.60.120.10">
    <property type="entry name" value="Jelly Rolls"/>
    <property type="match status" value="1"/>
</dbReference>
<dbReference type="CDD" id="cd00038">
    <property type="entry name" value="CAP_ED"/>
    <property type="match status" value="1"/>
</dbReference>
<dbReference type="SMART" id="SM00419">
    <property type="entry name" value="HTH_CRP"/>
    <property type="match status" value="1"/>
</dbReference>
<dbReference type="EMBL" id="QJPH01000314">
    <property type="protein sequence ID" value="PZN78736.1"/>
    <property type="molecule type" value="Genomic_DNA"/>
</dbReference>
<dbReference type="FunFam" id="1.10.10.10:FF:000028">
    <property type="entry name" value="Fumarate/nitrate reduction transcriptional regulator Fnr"/>
    <property type="match status" value="1"/>
</dbReference>
<dbReference type="PROSITE" id="PS51063">
    <property type="entry name" value="HTH_CRP_2"/>
    <property type="match status" value="1"/>
</dbReference>
<evidence type="ECO:0000256" key="1">
    <source>
        <dbReference type="ARBA" id="ARBA00023015"/>
    </source>
</evidence>
<evidence type="ECO:0000256" key="2">
    <source>
        <dbReference type="ARBA" id="ARBA00023125"/>
    </source>
</evidence>